<dbReference type="OrthoDB" id="10251809at2759"/>
<gene>
    <name evidence="3" type="ORF">AVEN_46526_1</name>
</gene>
<dbReference type="AlphaFoldDB" id="A0A4Y2D460"/>
<feature type="compositionally biased region" description="Low complexity" evidence="1">
    <location>
        <begin position="1"/>
        <end position="13"/>
    </location>
</feature>
<reference evidence="3 4" key="1">
    <citation type="journal article" date="2019" name="Sci. Rep.">
        <title>Orb-weaving spider Araneus ventricosus genome elucidates the spidroin gene catalogue.</title>
        <authorList>
            <person name="Kono N."/>
            <person name="Nakamura H."/>
            <person name="Ohtoshi R."/>
            <person name="Moran D.A.P."/>
            <person name="Shinohara A."/>
            <person name="Yoshida Y."/>
            <person name="Fujiwara M."/>
            <person name="Mori M."/>
            <person name="Tomita M."/>
            <person name="Arakawa K."/>
        </authorList>
    </citation>
    <scope>NUCLEOTIDE SEQUENCE [LARGE SCALE GENOMIC DNA]</scope>
</reference>
<evidence type="ECO:0000313" key="3">
    <source>
        <dbReference type="EMBL" id="GBM11510.1"/>
    </source>
</evidence>
<name>A0A4Y2D460_ARAVE</name>
<feature type="region of interest" description="Disordered" evidence="1">
    <location>
        <begin position="1"/>
        <end position="24"/>
    </location>
</feature>
<keyword evidence="4" id="KW-1185">Reference proteome</keyword>
<accession>A0A4Y2D460</accession>
<keyword evidence="2" id="KW-0812">Transmembrane</keyword>
<keyword evidence="2" id="KW-0472">Membrane</keyword>
<dbReference type="Proteomes" id="UP000499080">
    <property type="component" value="Unassembled WGS sequence"/>
</dbReference>
<feature type="transmembrane region" description="Helical" evidence="2">
    <location>
        <begin position="103"/>
        <end position="122"/>
    </location>
</feature>
<dbReference type="EMBL" id="BGPR01088504">
    <property type="protein sequence ID" value="GBM11510.1"/>
    <property type="molecule type" value="Genomic_DNA"/>
</dbReference>
<proteinExistence type="predicted"/>
<sequence length="256" mass="28113">MVAKSSSGKSGTTTPPPYSPDSAPNLGSIHLSGTRFSSESYMKTVVEHWLNGRDGISAKPGQTSWSSVQINASIDLVIILKSDWQVCPMLRGHITQKAHKKSILILSAYFVALIVPISYYPYGSQNSSMAAKVQVGSLEPSLYSPDSVSNLGSNHIFGTRFSSESDGKTDIENWLNRQDVISAKPGEISWSCVQINVSIDLVIMWKSDRQYQSYIDYSNSLPLIAKPDVFGMHSNAEITKDQSETNLLFNSILLTQ</sequence>
<protein>
    <submittedName>
        <fullName evidence="3">Uncharacterized protein</fullName>
    </submittedName>
</protein>
<evidence type="ECO:0000256" key="1">
    <source>
        <dbReference type="SAM" id="MobiDB-lite"/>
    </source>
</evidence>
<evidence type="ECO:0000256" key="2">
    <source>
        <dbReference type="SAM" id="Phobius"/>
    </source>
</evidence>
<feature type="non-terminal residue" evidence="3">
    <location>
        <position position="256"/>
    </location>
</feature>
<organism evidence="3 4">
    <name type="scientific">Araneus ventricosus</name>
    <name type="common">Orbweaver spider</name>
    <name type="synonym">Epeira ventricosa</name>
    <dbReference type="NCBI Taxonomy" id="182803"/>
    <lineage>
        <taxon>Eukaryota</taxon>
        <taxon>Metazoa</taxon>
        <taxon>Ecdysozoa</taxon>
        <taxon>Arthropoda</taxon>
        <taxon>Chelicerata</taxon>
        <taxon>Arachnida</taxon>
        <taxon>Araneae</taxon>
        <taxon>Araneomorphae</taxon>
        <taxon>Entelegynae</taxon>
        <taxon>Araneoidea</taxon>
        <taxon>Araneidae</taxon>
        <taxon>Araneus</taxon>
    </lineage>
</organism>
<evidence type="ECO:0000313" key="4">
    <source>
        <dbReference type="Proteomes" id="UP000499080"/>
    </source>
</evidence>
<keyword evidence="2" id="KW-1133">Transmembrane helix</keyword>
<comment type="caution">
    <text evidence="3">The sequence shown here is derived from an EMBL/GenBank/DDBJ whole genome shotgun (WGS) entry which is preliminary data.</text>
</comment>